<gene>
    <name evidence="3" type="ORF">COO59_07115</name>
</gene>
<dbReference type="GO" id="GO:0015643">
    <property type="term" value="F:toxic substance binding"/>
    <property type="evidence" value="ECO:0007669"/>
    <property type="project" value="InterPro"/>
</dbReference>
<dbReference type="InterPro" id="IPR035900">
    <property type="entry name" value="Colicin_E_sf"/>
</dbReference>
<dbReference type="EMBL" id="NWUO01000004">
    <property type="protein sequence ID" value="PNS12270.1"/>
    <property type="molecule type" value="Genomic_DNA"/>
</dbReference>
<dbReference type="Gene3D" id="1.10.1200.20">
    <property type="entry name" value="Colicin E immunity protein"/>
    <property type="match status" value="1"/>
</dbReference>
<dbReference type="InterPro" id="IPR000290">
    <property type="entry name" value="Colicin_pyocin"/>
</dbReference>
<keyword evidence="2" id="KW-0079">Bacteriocin immunity</keyword>
<dbReference type="Pfam" id="PF01320">
    <property type="entry name" value="Colicin_Pyocin"/>
    <property type="match status" value="1"/>
</dbReference>
<dbReference type="Proteomes" id="UP000236345">
    <property type="component" value="Unassembled WGS sequence"/>
</dbReference>
<protein>
    <submittedName>
        <fullName evidence="3">Bacteriocin immunity protein</fullName>
    </submittedName>
</protein>
<proteinExistence type="inferred from homology"/>
<reference evidence="4" key="1">
    <citation type="submission" date="2017-09" db="EMBL/GenBank/DDBJ databases">
        <authorList>
            <person name="Palmer M."/>
            <person name="Steenkamp E.T."/>
            <person name="Coetzee M.P."/>
            <person name="Avontuur J.R."/>
            <person name="Van Zyl E."/>
            <person name="Chan W.-Y."/>
            <person name="Blom J."/>
            <person name="Venter S.N."/>
        </authorList>
    </citation>
    <scope>NUCLEOTIDE SEQUENCE [LARGE SCALE GENOMIC DNA]</scope>
    <source>
        <strain evidence="4">QC88-366</strain>
    </source>
</reference>
<organism evidence="3 4">
    <name type="scientific">Mixta theicola</name>
    <dbReference type="NCBI Taxonomy" id="1458355"/>
    <lineage>
        <taxon>Bacteria</taxon>
        <taxon>Pseudomonadati</taxon>
        <taxon>Pseudomonadota</taxon>
        <taxon>Gammaproteobacteria</taxon>
        <taxon>Enterobacterales</taxon>
        <taxon>Erwiniaceae</taxon>
        <taxon>Mixta</taxon>
    </lineage>
</organism>
<comment type="similarity">
    <text evidence="1">Belongs to the colicins ColE2/ColE8/ColE9 and pyocins S1/S2 family.</text>
</comment>
<sequence length="83" mass="9533">MAKKYSDYTEKEFLELIISVYRGGFKSEGERDAIVYEIVNASEHPDRTDILFYPSGEDSPEGVLKTIKEWRAKNGKPGFKQVE</sequence>
<dbReference type="PRINTS" id="PR01299">
    <property type="entry name" value="PYOCIN"/>
</dbReference>
<dbReference type="RefSeq" id="WP_103059121.1">
    <property type="nucleotide sequence ID" value="NZ_BSOF01000007.1"/>
</dbReference>
<dbReference type="AlphaFoldDB" id="A0A2K1QB71"/>
<dbReference type="GO" id="GO:0030153">
    <property type="term" value="P:bacteriocin immunity"/>
    <property type="evidence" value="ECO:0007669"/>
    <property type="project" value="UniProtKB-KW"/>
</dbReference>
<evidence type="ECO:0000256" key="1">
    <source>
        <dbReference type="ARBA" id="ARBA00009346"/>
    </source>
</evidence>
<evidence type="ECO:0000313" key="3">
    <source>
        <dbReference type="EMBL" id="PNS12270.1"/>
    </source>
</evidence>
<keyword evidence="4" id="KW-1185">Reference proteome</keyword>
<accession>A0A2K1QB71</accession>
<dbReference type="SUPFAM" id="SSF47345">
    <property type="entry name" value="Colicin E immunity proteins"/>
    <property type="match status" value="1"/>
</dbReference>
<evidence type="ECO:0000313" key="4">
    <source>
        <dbReference type="Proteomes" id="UP000236345"/>
    </source>
</evidence>
<comment type="caution">
    <text evidence="3">The sequence shown here is derived from an EMBL/GenBank/DDBJ whole genome shotgun (WGS) entry which is preliminary data.</text>
</comment>
<name>A0A2K1QB71_9GAMM</name>
<dbReference type="OrthoDB" id="6810874at2"/>
<dbReference type="CDD" id="cd16363">
    <property type="entry name" value="Col_Im_like"/>
    <property type="match status" value="1"/>
</dbReference>
<evidence type="ECO:0000256" key="2">
    <source>
        <dbReference type="ARBA" id="ARBA00023025"/>
    </source>
</evidence>